<protein>
    <recommendedName>
        <fullName evidence="5">Diacylglycerol kinase</fullName>
        <ecNumber evidence="4">2.7.1.107</ecNumber>
    </recommendedName>
    <alternativeName>
        <fullName evidence="21">Diglyceride kinase</fullName>
    </alternativeName>
</protein>
<keyword evidence="13 23" id="KW-0418">Kinase</keyword>
<dbReference type="Gene3D" id="1.10.287.3610">
    <property type="match status" value="1"/>
</dbReference>
<evidence type="ECO:0000256" key="13">
    <source>
        <dbReference type="ARBA" id="ARBA00022777"/>
    </source>
</evidence>
<dbReference type="EC" id="2.7.1.107" evidence="4"/>
<evidence type="ECO:0000256" key="14">
    <source>
        <dbReference type="ARBA" id="ARBA00022840"/>
    </source>
</evidence>
<dbReference type="AlphaFoldDB" id="A0A1J5RBR8"/>
<dbReference type="PANTHER" id="PTHR34299">
    <property type="entry name" value="DIACYLGLYCEROL KINASE"/>
    <property type="match status" value="1"/>
</dbReference>
<evidence type="ECO:0000256" key="12">
    <source>
        <dbReference type="ARBA" id="ARBA00022741"/>
    </source>
</evidence>
<sequence>MTPHPYKNKTGLARLAQAMRNSASGIRTAWRTESAFRQESLLTLVMLPLAFWLGNDGTERALLAGSVLLVLVVELLNTAVEYTVDRVSLERHDLSKTAKDLGSAAVLLTLLLCALVWLAILLPRFF</sequence>
<evidence type="ECO:0000256" key="17">
    <source>
        <dbReference type="ARBA" id="ARBA00023098"/>
    </source>
</evidence>
<dbReference type="InterPro" id="IPR036945">
    <property type="entry name" value="DAGK_sf"/>
</dbReference>
<reference evidence="23" key="1">
    <citation type="submission" date="2016-10" db="EMBL/GenBank/DDBJ databases">
        <title>Sequence of Gallionella enrichment culture.</title>
        <authorList>
            <person name="Poehlein A."/>
            <person name="Muehling M."/>
            <person name="Daniel R."/>
        </authorList>
    </citation>
    <scope>NUCLEOTIDE SEQUENCE</scope>
</reference>
<dbReference type="GO" id="GO:0005886">
    <property type="term" value="C:plasma membrane"/>
    <property type="evidence" value="ECO:0007669"/>
    <property type="project" value="UniProtKB-SubCell"/>
</dbReference>
<dbReference type="Pfam" id="PF01219">
    <property type="entry name" value="DAGK_prokar"/>
    <property type="match status" value="1"/>
</dbReference>
<dbReference type="PROSITE" id="PS01069">
    <property type="entry name" value="DAGK_PROKAR"/>
    <property type="match status" value="1"/>
</dbReference>
<dbReference type="GO" id="GO:0005524">
    <property type="term" value="F:ATP binding"/>
    <property type="evidence" value="ECO:0007669"/>
    <property type="project" value="UniProtKB-KW"/>
</dbReference>
<evidence type="ECO:0000256" key="19">
    <source>
        <dbReference type="ARBA" id="ARBA00023209"/>
    </source>
</evidence>
<keyword evidence="6" id="KW-1003">Cell membrane</keyword>
<evidence type="ECO:0000256" key="9">
    <source>
        <dbReference type="ARBA" id="ARBA00022679"/>
    </source>
</evidence>
<keyword evidence="19" id="KW-0594">Phospholipid biosynthesis</keyword>
<dbReference type="GO" id="GO:0004143">
    <property type="term" value="F:ATP-dependent diacylglycerol kinase activity"/>
    <property type="evidence" value="ECO:0007669"/>
    <property type="project" value="UniProtKB-EC"/>
</dbReference>
<evidence type="ECO:0000256" key="4">
    <source>
        <dbReference type="ARBA" id="ARBA00012133"/>
    </source>
</evidence>
<keyword evidence="11" id="KW-0479">Metal-binding</keyword>
<evidence type="ECO:0000256" key="11">
    <source>
        <dbReference type="ARBA" id="ARBA00022723"/>
    </source>
</evidence>
<evidence type="ECO:0000256" key="16">
    <source>
        <dbReference type="ARBA" id="ARBA00022989"/>
    </source>
</evidence>
<keyword evidence="10 22" id="KW-0812">Transmembrane</keyword>
<evidence type="ECO:0000256" key="5">
    <source>
        <dbReference type="ARBA" id="ARBA00017575"/>
    </source>
</evidence>
<dbReference type="GO" id="GO:0046872">
    <property type="term" value="F:metal ion binding"/>
    <property type="evidence" value="ECO:0007669"/>
    <property type="project" value="UniProtKB-KW"/>
</dbReference>
<evidence type="ECO:0000256" key="18">
    <source>
        <dbReference type="ARBA" id="ARBA00023136"/>
    </source>
</evidence>
<keyword evidence="17" id="KW-0443">Lipid metabolism</keyword>
<comment type="subcellular location">
    <subcellularLocation>
        <location evidence="2">Cell inner membrane</location>
        <topology evidence="2">Multi-pass membrane protein</topology>
    </subcellularLocation>
</comment>
<keyword evidence="7" id="KW-0444">Lipid biosynthesis</keyword>
<dbReference type="GO" id="GO:0006654">
    <property type="term" value="P:phosphatidic acid biosynthetic process"/>
    <property type="evidence" value="ECO:0007669"/>
    <property type="project" value="InterPro"/>
</dbReference>
<evidence type="ECO:0000256" key="10">
    <source>
        <dbReference type="ARBA" id="ARBA00022692"/>
    </source>
</evidence>
<dbReference type="CDD" id="cd14264">
    <property type="entry name" value="DAGK_IM"/>
    <property type="match status" value="1"/>
</dbReference>
<keyword evidence="15" id="KW-0460">Magnesium</keyword>
<feature type="transmembrane region" description="Helical" evidence="22">
    <location>
        <begin position="61"/>
        <end position="80"/>
    </location>
</feature>
<keyword evidence="14" id="KW-0067">ATP-binding</keyword>
<keyword evidence="12" id="KW-0547">Nucleotide-binding</keyword>
<comment type="cofactor">
    <cofactor evidence="1">
        <name>Mg(2+)</name>
        <dbReference type="ChEBI" id="CHEBI:18420"/>
    </cofactor>
</comment>
<evidence type="ECO:0000256" key="20">
    <source>
        <dbReference type="ARBA" id="ARBA00023264"/>
    </source>
</evidence>
<evidence type="ECO:0000256" key="8">
    <source>
        <dbReference type="ARBA" id="ARBA00022519"/>
    </source>
</evidence>
<dbReference type="EMBL" id="MLJW01000205">
    <property type="protein sequence ID" value="OIQ93518.1"/>
    <property type="molecule type" value="Genomic_DNA"/>
</dbReference>
<organism evidence="23">
    <name type="scientific">mine drainage metagenome</name>
    <dbReference type="NCBI Taxonomy" id="410659"/>
    <lineage>
        <taxon>unclassified sequences</taxon>
        <taxon>metagenomes</taxon>
        <taxon>ecological metagenomes</taxon>
    </lineage>
</organism>
<comment type="caution">
    <text evidence="23">The sequence shown here is derived from an EMBL/GenBank/DDBJ whole genome shotgun (WGS) entry which is preliminary data.</text>
</comment>
<evidence type="ECO:0000256" key="21">
    <source>
        <dbReference type="ARBA" id="ARBA00031546"/>
    </source>
</evidence>
<feature type="transmembrane region" description="Helical" evidence="22">
    <location>
        <begin position="101"/>
        <end position="122"/>
    </location>
</feature>
<evidence type="ECO:0000256" key="6">
    <source>
        <dbReference type="ARBA" id="ARBA00022475"/>
    </source>
</evidence>
<keyword evidence="9 23" id="KW-0808">Transferase</keyword>
<evidence type="ECO:0000256" key="3">
    <source>
        <dbReference type="ARBA" id="ARBA00005967"/>
    </source>
</evidence>
<keyword evidence="20" id="KW-1208">Phospholipid metabolism</keyword>
<gene>
    <name evidence="23" type="primary">dgkA_4</name>
    <name evidence="23" type="ORF">GALL_244770</name>
</gene>
<dbReference type="InterPro" id="IPR033718">
    <property type="entry name" value="DAGK_prok"/>
</dbReference>
<evidence type="ECO:0000313" key="23">
    <source>
        <dbReference type="EMBL" id="OIQ93518.1"/>
    </source>
</evidence>
<comment type="similarity">
    <text evidence="3">Belongs to the bacterial diacylglycerol kinase family.</text>
</comment>
<evidence type="ECO:0000256" key="2">
    <source>
        <dbReference type="ARBA" id="ARBA00004429"/>
    </source>
</evidence>
<evidence type="ECO:0000256" key="15">
    <source>
        <dbReference type="ARBA" id="ARBA00022842"/>
    </source>
</evidence>
<evidence type="ECO:0000256" key="1">
    <source>
        <dbReference type="ARBA" id="ARBA00001946"/>
    </source>
</evidence>
<proteinExistence type="inferred from homology"/>
<accession>A0A1J5RBR8</accession>
<evidence type="ECO:0000256" key="7">
    <source>
        <dbReference type="ARBA" id="ARBA00022516"/>
    </source>
</evidence>
<name>A0A1J5RBR8_9ZZZZ</name>
<evidence type="ECO:0000256" key="22">
    <source>
        <dbReference type="SAM" id="Phobius"/>
    </source>
</evidence>
<dbReference type="InterPro" id="IPR000829">
    <property type="entry name" value="DAGK"/>
</dbReference>
<dbReference type="PANTHER" id="PTHR34299:SF1">
    <property type="entry name" value="DIACYLGLYCEROL KINASE"/>
    <property type="match status" value="1"/>
</dbReference>
<keyword evidence="18 22" id="KW-0472">Membrane</keyword>
<keyword evidence="16 22" id="KW-1133">Transmembrane helix</keyword>
<keyword evidence="8" id="KW-0997">Cell inner membrane</keyword>